<dbReference type="HOGENOM" id="CLU_162734_0_0_3"/>
<reference evidence="1 2" key="1">
    <citation type="journal article" date="2003" name="Nature">
        <title>Genome divergence in two Prochlorococcus ecotypes reflects oceanic niche differentiation.</title>
        <authorList>
            <person name="Rocap G."/>
            <person name="Larimer F.W."/>
            <person name="Lamerdin J.E."/>
            <person name="Malfatti S."/>
            <person name="Chain P."/>
            <person name="Ahlgren N.A."/>
            <person name="Arellano A."/>
            <person name="Coleman M."/>
            <person name="Hauser L."/>
            <person name="Hess W.R."/>
            <person name="Johnson Z.I."/>
            <person name="Land M.L."/>
            <person name="Lindell D."/>
            <person name="Post A.F."/>
            <person name="Regala W."/>
            <person name="Shah M."/>
            <person name="Shaw S.L."/>
            <person name="Steglich C."/>
            <person name="Sullivan M.B."/>
            <person name="Ting C.S."/>
            <person name="Tolonen A."/>
            <person name="Webb E.A."/>
            <person name="Zinser E.R."/>
            <person name="Chisholm S.W."/>
        </authorList>
    </citation>
    <scope>NUCLEOTIDE SEQUENCE [LARGE SCALE GENOMIC DNA]</scope>
    <source>
        <strain evidence="2">MIT 9313</strain>
    </source>
</reference>
<protein>
    <recommendedName>
        <fullName evidence="3">DUF3303 domain-containing protein</fullName>
    </recommendedName>
</protein>
<evidence type="ECO:0008006" key="3">
    <source>
        <dbReference type="Google" id="ProtNLM"/>
    </source>
</evidence>
<keyword evidence="2" id="KW-1185">Reference proteome</keyword>
<dbReference type="Pfam" id="PF11746">
    <property type="entry name" value="DUF3303"/>
    <property type="match status" value="1"/>
</dbReference>
<dbReference type="AlphaFoldDB" id="Q7V713"/>
<evidence type="ECO:0000313" key="2">
    <source>
        <dbReference type="Proteomes" id="UP000001423"/>
    </source>
</evidence>
<gene>
    <name evidence="1" type="ordered locus">PMT_0951</name>
</gene>
<accession>Q7V713</accession>
<evidence type="ECO:0000313" key="1">
    <source>
        <dbReference type="EMBL" id="CAE21126.1"/>
    </source>
</evidence>
<dbReference type="Proteomes" id="UP000001423">
    <property type="component" value="Chromosome"/>
</dbReference>
<name>Q7V713_PROMM</name>
<dbReference type="KEGG" id="pmt:PMT_0951"/>
<dbReference type="DNASU" id="1729753"/>
<sequence length="96" mass="10990">MLFLFDMTFLMHWSFKTGYHEKAARQFLATGAPMPECKSWQRFHAPGSVQGWIIVETNDAGVCYEHAAEWAEFLDWDVTPVFTDDQAGPLIAKVYS</sequence>
<dbReference type="InterPro" id="IPR021734">
    <property type="entry name" value="DUF3303"/>
</dbReference>
<organism evidence="1 2">
    <name type="scientific">Prochlorococcus marinus (strain MIT 9313)</name>
    <dbReference type="NCBI Taxonomy" id="74547"/>
    <lineage>
        <taxon>Bacteria</taxon>
        <taxon>Bacillati</taxon>
        <taxon>Cyanobacteriota</taxon>
        <taxon>Cyanophyceae</taxon>
        <taxon>Synechococcales</taxon>
        <taxon>Prochlorococcaceae</taxon>
        <taxon>Prochlorococcus</taxon>
    </lineage>
</organism>
<proteinExistence type="predicted"/>
<dbReference type="EMBL" id="BX548175">
    <property type="protein sequence ID" value="CAE21126.1"/>
    <property type="molecule type" value="Genomic_DNA"/>
</dbReference>
<dbReference type="eggNOG" id="ENOG5033BEQ">
    <property type="taxonomic scope" value="Bacteria"/>
</dbReference>